<gene>
    <name evidence="3" type="ORF">HHI36_004503</name>
</gene>
<dbReference type="Proteomes" id="UP001516400">
    <property type="component" value="Unassembled WGS sequence"/>
</dbReference>
<dbReference type="SUPFAM" id="SSF56219">
    <property type="entry name" value="DNase I-like"/>
    <property type="match status" value="1"/>
</dbReference>
<evidence type="ECO:0000259" key="2">
    <source>
        <dbReference type="Pfam" id="PF03372"/>
    </source>
</evidence>
<dbReference type="EMBL" id="JABFTP020000144">
    <property type="protein sequence ID" value="KAL3281290.1"/>
    <property type="molecule type" value="Genomic_DNA"/>
</dbReference>
<comment type="caution">
    <text evidence="3">The sequence shown here is derived from an EMBL/GenBank/DDBJ whole genome shotgun (WGS) entry which is preliminary data.</text>
</comment>
<feature type="domain" description="Endonuclease/exonuclease/phosphatase" evidence="2">
    <location>
        <begin position="83"/>
        <end position="148"/>
    </location>
</feature>
<dbReference type="Pfam" id="PF03372">
    <property type="entry name" value="Exo_endo_phos"/>
    <property type="match status" value="1"/>
</dbReference>
<reference evidence="3 4" key="1">
    <citation type="journal article" date="2021" name="BMC Biol.">
        <title>Horizontally acquired antibacterial genes associated with adaptive radiation of ladybird beetles.</title>
        <authorList>
            <person name="Li H.S."/>
            <person name="Tang X.F."/>
            <person name="Huang Y.H."/>
            <person name="Xu Z.Y."/>
            <person name="Chen M.L."/>
            <person name="Du X.Y."/>
            <person name="Qiu B.Y."/>
            <person name="Chen P.T."/>
            <person name="Zhang W."/>
            <person name="Slipinski A."/>
            <person name="Escalona H.E."/>
            <person name="Waterhouse R.M."/>
            <person name="Zwick A."/>
            <person name="Pang H."/>
        </authorList>
    </citation>
    <scope>NUCLEOTIDE SEQUENCE [LARGE SCALE GENOMIC DNA]</scope>
    <source>
        <strain evidence="3">SYSU2018</strain>
    </source>
</reference>
<protein>
    <recommendedName>
        <fullName evidence="2">Endonuclease/exonuclease/phosphatase domain-containing protein</fullName>
    </recommendedName>
</protein>
<dbReference type="AlphaFoldDB" id="A0ABD2NRN7"/>
<name>A0ABD2NRN7_9CUCU</name>
<sequence length="155" mass="18000">MKNFEDKLLVMKNKSKLRSLEPDRKIFINSDMTRNEWEIQAHIREEAKKLDRSKRKEEGLRMGKKEATTAKEKEKKRDKILWGTWNVRGTFAAGAMKELLSEFKRYNLDIIALQETKQMGSGIEETKDGIFCKSGGKDRKLGTGFIIKITLNTRC</sequence>
<accession>A0ABD2NRN7</accession>
<evidence type="ECO:0000313" key="3">
    <source>
        <dbReference type="EMBL" id="KAL3281290.1"/>
    </source>
</evidence>
<proteinExistence type="predicted"/>
<feature type="region of interest" description="Disordered" evidence="1">
    <location>
        <begin position="48"/>
        <end position="76"/>
    </location>
</feature>
<evidence type="ECO:0000256" key="1">
    <source>
        <dbReference type="SAM" id="MobiDB-lite"/>
    </source>
</evidence>
<dbReference type="Gene3D" id="3.60.10.10">
    <property type="entry name" value="Endonuclease/exonuclease/phosphatase"/>
    <property type="match status" value="1"/>
</dbReference>
<organism evidence="3 4">
    <name type="scientific">Cryptolaemus montrouzieri</name>
    <dbReference type="NCBI Taxonomy" id="559131"/>
    <lineage>
        <taxon>Eukaryota</taxon>
        <taxon>Metazoa</taxon>
        <taxon>Ecdysozoa</taxon>
        <taxon>Arthropoda</taxon>
        <taxon>Hexapoda</taxon>
        <taxon>Insecta</taxon>
        <taxon>Pterygota</taxon>
        <taxon>Neoptera</taxon>
        <taxon>Endopterygota</taxon>
        <taxon>Coleoptera</taxon>
        <taxon>Polyphaga</taxon>
        <taxon>Cucujiformia</taxon>
        <taxon>Coccinelloidea</taxon>
        <taxon>Coccinellidae</taxon>
        <taxon>Scymninae</taxon>
        <taxon>Scymnini</taxon>
        <taxon>Cryptolaemus</taxon>
    </lineage>
</organism>
<keyword evidence="4" id="KW-1185">Reference proteome</keyword>
<dbReference type="InterPro" id="IPR005135">
    <property type="entry name" value="Endo/exonuclease/phosphatase"/>
</dbReference>
<evidence type="ECO:0000313" key="4">
    <source>
        <dbReference type="Proteomes" id="UP001516400"/>
    </source>
</evidence>
<dbReference type="InterPro" id="IPR036691">
    <property type="entry name" value="Endo/exonu/phosph_ase_sf"/>
</dbReference>